<gene>
    <name evidence="3" type="primary">ga00660</name>
    <name evidence="3" type="ORF">PR202_ga00660</name>
</gene>
<sequence>MRSSTIEWAGILPVSTLPYGVISSFTTPTQLLRPPNCRFGSILFSLRNWPRFLTFANREDEHFDGHELGLVKMTERADKLKEEVVAMIDASSTWSLLERLHLIHVLQRLCLDYLFEDAINGLLTQIKHADVTACDLQTTIDWVRAYNTEVKWRDNRYIPATVEEHLQLSVRTGACHLLSCASFVGMDDIATEESFHWVTSMPKIVHSLCIILRLLDDLQSYEREQRMLHIASTIDSCMKQHNLSINLARKKIRELVDEEWKVLNGQWLKPKKDQPKELLERIFNLARTMEFFYEQDDAYTNSYIVKDIINSSFVDFFTLH</sequence>
<dbReference type="GO" id="GO:0016114">
    <property type="term" value="P:terpenoid biosynthetic process"/>
    <property type="evidence" value="ECO:0007669"/>
    <property type="project" value="InterPro"/>
</dbReference>
<dbReference type="AlphaFoldDB" id="A0AAV5BEI1"/>
<dbReference type="InterPro" id="IPR005630">
    <property type="entry name" value="Terpene_synthase_metal-bd"/>
</dbReference>
<evidence type="ECO:0000259" key="2">
    <source>
        <dbReference type="Pfam" id="PF03936"/>
    </source>
</evidence>
<name>A0AAV5BEI1_ELECO</name>
<proteinExistence type="predicted"/>
<evidence type="ECO:0000313" key="4">
    <source>
        <dbReference type="Proteomes" id="UP001054889"/>
    </source>
</evidence>
<dbReference type="Pfam" id="PF03936">
    <property type="entry name" value="Terpene_synth_C"/>
    <property type="match status" value="1"/>
</dbReference>
<dbReference type="InterPro" id="IPR050148">
    <property type="entry name" value="Terpene_synthase-like"/>
</dbReference>
<reference evidence="3" key="2">
    <citation type="submission" date="2021-12" db="EMBL/GenBank/DDBJ databases">
        <title>Resequencing data analysis of finger millet.</title>
        <authorList>
            <person name="Hatakeyama M."/>
            <person name="Aluri S."/>
            <person name="Balachadran M.T."/>
            <person name="Sivarajan S.R."/>
            <person name="Poveda L."/>
            <person name="Shimizu-Inatsugi R."/>
            <person name="Schlapbach R."/>
            <person name="Sreeman S.M."/>
            <person name="Shimizu K.K."/>
        </authorList>
    </citation>
    <scope>NUCLEOTIDE SEQUENCE</scope>
</reference>
<dbReference type="Proteomes" id="UP001054889">
    <property type="component" value="Unassembled WGS sequence"/>
</dbReference>
<dbReference type="EMBL" id="BQKI01000001">
    <property type="protein sequence ID" value="GJM84944.1"/>
    <property type="molecule type" value="Genomic_DNA"/>
</dbReference>
<protein>
    <recommendedName>
        <fullName evidence="2">Terpene synthase metal-binding domain-containing protein</fullName>
    </recommendedName>
</protein>
<organism evidence="3 4">
    <name type="scientific">Eleusine coracana subsp. coracana</name>
    <dbReference type="NCBI Taxonomy" id="191504"/>
    <lineage>
        <taxon>Eukaryota</taxon>
        <taxon>Viridiplantae</taxon>
        <taxon>Streptophyta</taxon>
        <taxon>Embryophyta</taxon>
        <taxon>Tracheophyta</taxon>
        <taxon>Spermatophyta</taxon>
        <taxon>Magnoliopsida</taxon>
        <taxon>Liliopsida</taxon>
        <taxon>Poales</taxon>
        <taxon>Poaceae</taxon>
        <taxon>PACMAD clade</taxon>
        <taxon>Chloridoideae</taxon>
        <taxon>Cynodonteae</taxon>
        <taxon>Eleusininae</taxon>
        <taxon>Eleusine</taxon>
    </lineage>
</organism>
<accession>A0AAV5BEI1</accession>
<dbReference type="PANTHER" id="PTHR31225:SF228">
    <property type="entry name" value="ALPHA-TERPINEOL SYNTHASE, CHLOROPLASTIC"/>
    <property type="match status" value="1"/>
</dbReference>
<dbReference type="Gene3D" id="1.10.600.10">
    <property type="entry name" value="Farnesyl Diphosphate Synthase"/>
    <property type="match status" value="1"/>
</dbReference>
<dbReference type="PANTHER" id="PTHR31225">
    <property type="entry name" value="OS04G0344100 PROTEIN-RELATED"/>
    <property type="match status" value="1"/>
</dbReference>
<feature type="domain" description="Terpene synthase metal-binding" evidence="2">
    <location>
        <begin position="123"/>
        <end position="261"/>
    </location>
</feature>
<keyword evidence="1" id="KW-0479">Metal-binding</keyword>
<evidence type="ECO:0000256" key="1">
    <source>
        <dbReference type="ARBA" id="ARBA00022723"/>
    </source>
</evidence>
<dbReference type="InterPro" id="IPR008949">
    <property type="entry name" value="Isoprenoid_synthase_dom_sf"/>
</dbReference>
<evidence type="ECO:0000313" key="3">
    <source>
        <dbReference type="EMBL" id="GJM84944.1"/>
    </source>
</evidence>
<reference evidence="3" key="1">
    <citation type="journal article" date="2018" name="DNA Res.">
        <title>Multiple hybrid de novo genome assembly of finger millet, an orphan allotetraploid crop.</title>
        <authorList>
            <person name="Hatakeyama M."/>
            <person name="Aluri S."/>
            <person name="Balachadran M.T."/>
            <person name="Sivarajan S.R."/>
            <person name="Patrignani A."/>
            <person name="Gruter S."/>
            <person name="Poveda L."/>
            <person name="Shimizu-Inatsugi R."/>
            <person name="Baeten J."/>
            <person name="Francoijs K.J."/>
            <person name="Nataraja K.N."/>
            <person name="Reddy Y.A.N."/>
            <person name="Phadnis S."/>
            <person name="Ravikumar R.L."/>
            <person name="Schlapbach R."/>
            <person name="Sreeman S.M."/>
            <person name="Shimizu K.K."/>
        </authorList>
    </citation>
    <scope>NUCLEOTIDE SEQUENCE</scope>
</reference>
<dbReference type="GO" id="GO:0010333">
    <property type="term" value="F:terpene synthase activity"/>
    <property type="evidence" value="ECO:0007669"/>
    <property type="project" value="InterPro"/>
</dbReference>
<keyword evidence="4" id="KW-1185">Reference proteome</keyword>
<comment type="caution">
    <text evidence="3">The sequence shown here is derived from an EMBL/GenBank/DDBJ whole genome shotgun (WGS) entry which is preliminary data.</text>
</comment>
<dbReference type="GO" id="GO:0000287">
    <property type="term" value="F:magnesium ion binding"/>
    <property type="evidence" value="ECO:0007669"/>
    <property type="project" value="InterPro"/>
</dbReference>
<dbReference type="SUPFAM" id="SSF48576">
    <property type="entry name" value="Terpenoid synthases"/>
    <property type="match status" value="1"/>
</dbReference>